<dbReference type="GO" id="GO:0003735">
    <property type="term" value="F:structural constituent of ribosome"/>
    <property type="evidence" value="ECO:0007669"/>
    <property type="project" value="InterPro"/>
</dbReference>
<dbReference type="AlphaFoldDB" id="X0ZG28"/>
<dbReference type="GO" id="GO:0006412">
    <property type="term" value="P:translation"/>
    <property type="evidence" value="ECO:0007669"/>
    <property type="project" value="InterPro"/>
</dbReference>
<feature type="non-terminal residue" evidence="2">
    <location>
        <position position="109"/>
    </location>
</feature>
<dbReference type="Gene3D" id="3.30.70.60">
    <property type="match status" value="1"/>
</dbReference>
<dbReference type="CDD" id="cd00473">
    <property type="entry name" value="bS6"/>
    <property type="match status" value="1"/>
</dbReference>
<dbReference type="GO" id="GO:0005840">
    <property type="term" value="C:ribosome"/>
    <property type="evidence" value="ECO:0007669"/>
    <property type="project" value="InterPro"/>
</dbReference>
<accession>X0ZG28</accession>
<dbReference type="Pfam" id="PF01250">
    <property type="entry name" value="Ribosomal_S6"/>
    <property type="match status" value="1"/>
</dbReference>
<comment type="caution">
    <text evidence="2">The sequence shown here is derived from an EMBL/GenBank/DDBJ whole genome shotgun (WGS) entry which is preliminary data.</text>
</comment>
<gene>
    <name evidence="2" type="ORF">S01H1_82068</name>
</gene>
<name>X0ZG28_9ZZZZ</name>
<comment type="similarity">
    <text evidence="1">Belongs to the bacterial ribosomal protein bS6 family.</text>
</comment>
<dbReference type="SUPFAM" id="SSF54995">
    <property type="entry name" value="Ribosomal protein S6"/>
    <property type="match status" value="1"/>
</dbReference>
<dbReference type="InterPro" id="IPR000529">
    <property type="entry name" value="Ribosomal_bS6"/>
</dbReference>
<dbReference type="GO" id="GO:0005737">
    <property type="term" value="C:cytoplasm"/>
    <property type="evidence" value="ECO:0007669"/>
    <property type="project" value="UniProtKB-ARBA"/>
</dbReference>
<dbReference type="PANTHER" id="PTHR21011:SF1">
    <property type="entry name" value="SMALL RIBOSOMAL SUBUNIT PROTEIN BS6M"/>
    <property type="match status" value="1"/>
</dbReference>
<dbReference type="GO" id="GO:0070181">
    <property type="term" value="F:small ribosomal subunit rRNA binding"/>
    <property type="evidence" value="ECO:0007669"/>
    <property type="project" value="TreeGrafter"/>
</dbReference>
<evidence type="ECO:0000313" key="2">
    <source>
        <dbReference type="EMBL" id="GAG47291.1"/>
    </source>
</evidence>
<evidence type="ECO:0000256" key="1">
    <source>
        <dbReference type="ARBA" id="ARBA00009512"/>
    </source>
</evidence>
<organism evidence="2">
    <name type="scientific">marine sediment metagenome</name>
    <dbReference type="NCBI Taxonomy" id="412755"/>
    <lineage>
        <taxon>unclassified sequences</taxon>
        <taxon>metagenomes</taxon>
        <taxon>ecological metagenomes</taxon>
    </lineage>
</organism>
<protein>
    <recommendedName>
        <fullName evidence="3">30S ribosomal protein S6</fullName>
    </recommendedName>
</protein>
<dbReference type="PANTHER" id="PTHR21011">
    <property type="entry name" value="MITOCHONDRIAL 28S RIBOSOMAL PROTEIN S6"/>
    <property type="match status" value="1"/>
</dbReference>
<proteinExistence type="inferred from homology"/>
<reference evidence="2" key="1">
    <citation type="journal article" date="2014" name="Front. Microbiol.">
        <title>High frequency of phylogenetically diverse reductive dehalogenase-homologous genes in deep subseafloor sedimentary metagenomes.</title>
        <authorList>
            <person name="Kawai M."/>
            <person name="Futagami T."/>
            <person name="Toyoda A."/>
            <person name="Takaki Y."/>
            <person name="Nishi S."/>
            <person name="Hori S."/>
            <person name="Arai W."/>
            <person name="Tsubouchi T."/>
            <person name="Morono Y."/>
            <person name="Uchiyama I."/>
            <person name="Ito T."/>
            <person name="Fujiyama A."/>
            <person name="Inagaki F."/>
            <person name="Takami H."/>
        </authorList>
    </citation>
    <scope>NUCLEOTIDE SEQUENCE</scope>
    <source>
        <strain evidence="2">Expedition CK06-06</strain>
    </source>
</reference>
<dbReference type="InterPro" id="IPR014717">
    <property type="entry name" value="Transl_elong_EF1B/ribsomal_bS6"/>
</dbReference>
<dbReference type="EMBL" id="BARS01055606">
    <property type="protein sequence ID" value="GAG47291.1"/>
    <property type="molecule type" value="Genomic_DNA"/>
</dbReference>
<dbReference type="NCBIfam" id="TIGR00166">
    <property type="entry name" value="S6"/>
    <property type="match status" value="1"/>
</dbReference>
<evidence type="ECO:0008006" key="3">
    <source>
        <dbReference type="Google" id="ProtNLM"/>
    </source>
</evidence>
<sequence>MRRYETIFIIDPDLSEEGRTPIFERLKDLFPQHNGLLVMVDEWGAKKLAYEIKKKSRGYYIRLDYCGTGILVNEIERFFRIDDRVLKYLTVLLEKDVDVENVKQEMAKA</sequence>
<dbReference type="HAMAP" id="MF_00360">
    <property type="entry name" value="Ribosomal_bS6"/>
    <property type="match status" value="1"/>
</dbReference>
<dbReference type="InterPro" id="IPR035980">
    <property type="entry name" value="Ribosomal_bS6_sf"/>
</dbReference>
<dbReference type="InterPro" id="IPR020814">
    <property type="entry name" value="Ribosomal_S6_plastid/chlpt"/>
</dbReference>